<dbReference type="Proteomes" id="UP000318126">
    <property type="component" value="Unassembled WGS sequence"/>
</dbReference>
<accession>A0A553JM46</accession>
<dbReference type="AlphaFoldDB" id="A0A553JM46"/>
<dbReference type="NCBIfam" id="TIGR00254">
    <property type="entry name" value="GGDEF"/>
    <property type="match status" value="1"/>
</dbReference>
<dbReference type="GO" id="GO:0000160">
    <property type="term" value="P:phosphorelay signal transduction system"/>
    <property type="evidence" value="ECO:0007669"/>
    <property type="project" value="InterPro"/>
</dbReference>
<dbReference type="RefSeq" id="WP_144040974.1">
    <property type="nucleotide sequence ID" value="NZ_BMPL01000011.1"/>
</dbReference>
<feature type="domain" description="Response regulatory" evidence="5">
    <location>
        <begin position="6"/>
        <end position="122"/>
    </location>
</feature>
<dbReference type="InterPro" id="IPR000160">
    <property type="entry name" value="GGDEF_dom"/>
</dbReference>
<dbReference type="FunFam" id="3.30.70.270:FF:000001">
    <property type="entry name" value="Diguanylate cyclase domain protein"/>
    <property type="match status" value="1"/>
</dbReference>
<comment type="caution">
    <text evidence="7">The sequence shown here is derived from an EMBL/GenBank/DDBJ whole genome shotgun (WGS) entry which is preliminary data.</text>
</comment>
<gene>
    <name evidence="7" type="ORF">FN961_14905</name>
</gene>
<evidence type="ECO:0000313" key="8">
    <source>
        <dbReference type="Proteomes" id="UP000318126"/>
    </source>
</evidence>
<comment type="catalytic activity">
    <reaction evidence="3">
        <text>2 GTP = 3',3'-c-di-GMP + 2 diphosphate</text>
        <dbReference type="Rhea" id="RHEA:24898"/>
        <dbReference type="ChEBI" id="CHEBI:33019"/>
        <dbReference type="ChEBI" id="CHEBI:37565"/>
        <dbReference type="ChEBI" id="CHEBI:58805"/>
        <dbReference type="EC" id="2.7.7.65"/>
    </reaction>
</comment>
<dbReference type="Gene3D" id="3.30.70.270">
    <property type="match status" value="1"/>
</dbReference>
<dbReference type="PANTHER" id="PTHR45138:SF9">
    <property type="entry name" value="DIGUANYLATE CYCLASE DGCM-RELATED"/>
    <property type="match status" value="1"/>
</dbReference>
<evidence type="ECO:0000256" key="1">
    <source>
        <dbReference type="ARBA" id="ARBA00001946"/>
    </source>
</evidence>
<dbReference type="InterPro" id="IPR043128">
    <property type="entry name" value="Rev_trsase/Diguanyl_cyclase"/>
</dbReference>
<dbReference type="GO" id="GO:0043709">
    <property type="term" value="P:cell adhesion involved in single-species biofilm formation"/>
    <property type="evidence" value="ECO:0007669"/>
    <property type="project" value="TreeGrafter"/>
</dbReference>
<dbReference type="SUPFAM" id="SSF52172">
    <property type="entry name" value="CheY-like"/>
    <property type="match status" value="1"/>
</dbReference>
<organism evidence="7 8">
    <name type="scientific">Shewanella hanedai</name>
    <name type="common">Alteromonas hanedai</name>
    <dbReference type="NCBI Taxonomy" id="25"/>
    <lineage>
        <taxon>Bacteria</taxon>
        <taxon>Pseudomonadati</taxon>
        <taxon>Pseudomonadota</taxon>
        <taxon>Gammaproteobacteria</taxon>
        <taxon>Alteromonadales</taxon>
        <taxon>Shewanellaceae</taxon>
        <taxon>Shewanella</taxon>
    </lineage>
</organism>
<dbReference type="CDD" id="cd01949">
    <property type="entry name" value="GGDEF"/>
    <property type="match status" value="1"/>
</dbReference>
<evidence type="ECO:0000256" key="4">
    <source>
        <dbReference type="PROSITE-ProRule" id="PRU00169"/>
    </source>
</evidence>
<name>A0A553JM46_SHEHA</name>
<dbReference type="Pfam" id="PF00990">
    <property type="entry name" value="GGDEF"/>
    <property type="match status" value="1"/>
</dbReference>
<dbReference type="SMART" id="SM00448">
    <property type="entry name" value="REC"/>
    <property type="match status" value="1"/>
</dbReference>
<dbReference type="Gene3D" id="3.40.50.2300">
    <property type="match status" value="1"/>
</dbReference>
<feature type="modified residue" description="4-aspartylphosphate" evidence="4">
    <location>
        <position position="55"/>
    </location>
</feature>
<dbReference type="Pfam" id="PF00072">
    <property type="entry name" value="Response_reg"/>
    <property type="match status" value="1"/>
</dbReference>
<sequence length="303" mass="33585">MTGKATILLVDDTRSNIEILAACLQHNYQLKVAMTGIRCLELAEKTPIPDLILLDVVMPDMDGYEVCRKLKESSVTKDIPVIFVTGKDSDEDEEYGLQLGAVDYITKPIRPAIVTARVGTQVILKQQSDALRSMALHDQLTSLFNRHFLIEAATNKISRLSRHGGKLSIMMIDIDHFKLVNDQFGHQNGDIVLQAVADVLADCNRKEDVVARFGGEEFVILLDHCSLDDTQDKAEQLRSKIEQLNPGKIHVTASFGIAELESENEGFEHLLARADAAVYSAKEKGRNCIVKANKDLESDVKGK</sequence>
<dbReference type="GO" id="GO:0005886">
    <property type="term" value="C:plasma membrane"/>
    <property type="evidence" value="ECO:0007669"/>
    <property type="project" value="TreeGrafter"/>
</dbReference>
<reference evidence="8" key="1">
    <citation type="submission" date="2019-07" db="EMBL/GenBank/DDBJ databases">
        <title>Shewanella sp. YLB-08 draft genomic sequence.</title>
        <authorList>
            <person name="Yu L."/>
        </authorList>
    </citation>
    <scope>NUCLEOTIDE SEQUENCE [LARGE SCALE GENOMIC DNA]</scope>
    <source>
        <strain evidence="8">JCM 20706</strain>
    </source>
</reference>
<feature type="domain" description="GGDEF" evidence="6">
    <location>
        <begin position="165"/>
        <end position="294"/>
    </location>
</feature>
<dbReference type="PANTHER" id="PTHR45138">
    <property type="entry name" value="REGULATORY COMPONENTS OF SENSORY TRANSDUCTION SYSTEM"/>
    <property type="match status" value="1"/>
</dbReference>
<dbReference type="InterPro" id="IPR001789">
    <property type="entry name" value="Sig_transdc_resp-reg_receiver"/>
</dbReference>
<protein>
    <recommendedName>
        <fullName evidence="2">diguanylate cyclase</fullName>
        <ecNumber evidence="2">2.7.7.65</ecNumber>
    </recommendedName>
</protein>
<evidence type="ECO:0000313" key="7">
    <source>
        <dbReference type="EMBL" id="TRY13528.1"/>
    </source>
</evidence>
<dbReference type="InterPro" id="IPR011006">
    <property type="entry name" value="CheY-like_superfamily"/>
</dbReference>
<dbReference type="SUPFAM" id="SSF55073">
    <property type="entry name" value="Nucleotide cyclase"/>
    <property type="match status" value="1"/>
</dbReference>
<comment type="cofactor">
    <cofactor evidence="1">
        <name>Mg(2+)</name>
        <dbReference type="ChEBI" id="CHEBI:18420"/>
    </cofactor>
</comment>
<evidence type="ECO:0000256" key="2">
    <source>
        <dbReference type="ARBA" id="ARBA00012528"/>
    </source>
</evidence>
<dbReference type="EC" id="2.7.7.65" evidence="2"/>
<dbReference type="EMBL" id="VKGK01000018">
    <property type="protein sequence ID" value="TRY13528.1"/>
    <property type="molecule type" value="Genomic_DNA"/>
</dbReference>
<dbReference type="InterPro" id="IPR050469">
    <property type="entry name" value="Diguanylate_Cyclase"/>
</dbReference>
<dbReference type="GO" id="GO:0052621">
    <property type="term" value="F:diguanylate cyclase activity"/>
    <property type="evidence" value="ECO:0007669"/>
    <property type="project" value="UniProtKB-EC"/>
</dbReference>
<dbReference type="SMART" id="SM00267">
    <property type="entry name" value="GGDEF"/>
    <property type="match status" value="1"/>
</dbReference>
<evidence type="ECO:0000259" key="5">
    <source>
        <dbReference type="PROSITE" id="PS50110"/>
    </source>
</evidence>
<evidence type="ECO:0000259" key="6">
    <source>
        <dbReference type="PROSITE" id="PS50887"/>
    </source>
</evidence>
<dbReference type="PROSITE" id="PS50110">
    <property type="entry name" value="RESPONSE_REGULATORY"/>
    <property type="match status" value="1"/>
</dbReference>
<dbReference type="OrthoDB" id="9812260at2"/>
<evidence type="ECO:0000256" key="3">
    <source>
        <dbReference type="ARBA" id="ARBA00034247"/>
    </source>
</evidence>
<dbReference type="PROSITE" id="PS50887">
    <property type="entry name" value="GGDEF"/>
    <property type="match status" value="1"/>
</dbReference>
<dbReference type="InterPro" id="IPR029787">
    <property type="entry name" value="Nucleotide_cyclase"/>
</dbReference>
<keyword evidence="4" id="KW-0597">Phosphoprotein</keyword>
<proteinExistence type="predicted"/>
<keyword evidence="8" id="KW-1185">Reference proteome</keyword>
<dbReference type="GO" id="GO:1902201">
    <property type="term" value="P:negative regulation of bacterial-type flagellum-dependent cell motility"/>
    <property type="evidence" value="ECO:0007669"/>
    <property type="project" value="TreeGrafter"/>
</dbReference>